<dbReference type="SMART" id="SM00283">
    <property type="entry name" value="MA"/>
    <property type="match status" value="1"/>
</dbReference>
<dbReference type="InterPro" id="IPR000727">
    <property type="entry name" value="T_SNARE_dom"/>
</dbReference>
<evidence type="ECO:0000256" key="1">
    <source>
        <dbReference type="ARBA" id="ARBA00004429"/>
    </source>
</evidence>
<evidence type="ECO:0000256" key="7">
    <source>
        <dbReference type="ARBA" id="ARBA00023136"/>
    </source>
</evidence>
<evidence type="ECO:0000256" key="10">
    <source>
        <dbReference type="PROSITE-ProRule" id="PRU00284"/>
    </source>
</evidence>
<dbReference type="PROSITE" id="PS50885">
    <property type="entry name" value="HAMP"/>
    <property type="match status" value="1"/>
</dbReference>
<dbReference type="InterPro" id="IPR003660">
    <property type="entry name" value="HAMP_dom"/>
</dbReference>
<dbReference type="KEGG" id="gpi:GPICK_04890"/>
<dbReference type="GO" id="GO:0005886">
    <property type="term" value="C:plasma membrane"/>
    <property type="evidence" value="ECO:0007669"/>
    <property type="project" value="UniProtKB-SubCell"/>
</dbReference>
<dbReference type="SUPFAM" id="SSF58104">
    <property type="entry name" value="Methyl-accepting chemotaxis protein (MCP) signaling domain"/>
    <property type="match status" value="1"/>
</dbReference>
<reference evidence="15 16" key="1">
    <citation type="journal article" date="2015" name="Genome Announc.">
        <title>Complete Genome of Geobacter pickeringii G13T, a Metal-Reducing Isolate from Sedimentary Kaolin Deposits.</title>
        <authorList>
            <person name="Badalamenti J.P."/>
            <person name="Bond D.R."/>
        </authorList>
    </citation>
    <scope>NUCLEOTIDE SEQUENCE [LARGE SCALE GENOMIC DNA]</scope>
    <source>
        <strain evidence="15 16">G13</strain>
    </source>
</reference>
<organism evidence="15 16">
    <name type="scientific">Geobacter pickeringii</name>
    <dbReference type="NCBI Taxonomy" id="345632"/>
    <lineage>
        <taxon>Bacteria</taxon>
        <taxon>Pseudomonadati</taxon>
        <taxon>Thermodesulfobacteriota</taxon>
        <taxon>Desulfuromonadia</taxon>
        <taxon>Geobacterales</taxon>
        <taxon>Geobacteraceae</taxon>
        <taxon>Geobacter</taxon>
    </lineage>
</organism>
<keyword evidence="3" id="KW-0145">Chemotaxis</keyword>
<evidence type="ECO:0000256" key="8">
    <source>
        <dbReference type="ARBA" id="ARBA00023224"/>
    </source>
</evidence>
<feature type="domain" description="Methyl-accepting transducer" evidence="12">
    <location>
        <begin position="354"/>
        <end position="590"/>
    </location>
</feature>
<comment type="subcellular location">
    <subcellularLocation>
        <location evidence="1">Cell inner membrane</location>
        <topology evidence="1">Multi-pass membrane protein</topology>
    </subcellularLocation>
</comment>
<dbReference type="InterPro" id="IPR004090">
    <property type="entry name" value="Chemotax_Me-accpt_rcpt"/>
</dbReference>
<evidence type="ECO:0000256" key="4">
    <source>
        <dbReference type="ARBA" id="ARBA00022519"/>
    </source>
</evidence>
<keyword evidence="2" id="KW-1003">Cell membrane</keyword>
<dbReference type="GO" id="GO:0006935">
    <property type="term" value="P:chemotaxis"/>
    <property type="evidence" value="ECO:0007669"/>
    <property type="project" value="UniProtKB-KW"/>
</dbReference>
<dbReference type="EMBL" id="CP009788">
    <property type="protein sequence ID" value="AJE02792.1"/>
    <property type="molecule type" value="Genomic_DNA"/>
</dbReference>
<accession>A0A0B5B8A7</accession>
<dbReference type="Pfam" id="PF02743">
    <property type="entry name" value="dCache_1"/>
    <property type="match status" value="1"/>
</dbReference>
<name>A0A0B5B8A7_9BACT</name>
<evidence type="ECO:0000256" key="9">
    <source>
        <dbReference type="ARBA" id="ARBA00029447"/>
    </source>
</evidence>
<dbReference type="HOGENOM" id="CLU_000445_107_19_7"/>
<evidence type="ECO:0000259" key="13">
    <source>
        <dbReference type="PROSITE" id="PS50192"/>
    </source>
</evidence>
<evidence type="ECO:0000259" key="14">
    <source>
        <dbReference type="PROSITE" id="PS50885"/>
    </source>
</evidence>
<sequence length="626" mass="66712">MSIRSKVYATVIALFTVAVAALICVTFTSTRRLMTDLVTGDQLRMARDNAAGVDGWVHAKQQLIGTGAKELSQFASVPKEHATGVIKLLQETGGFATVYPGYEDGYFVSSDGWVPAADYDHRKRPWYEQAKREMKSGQTEPYVDAQTGKMIISFMAPITPGGRFTGVLSSDITLDSIVQKVLAMKIGTSGHAFVADRNGKILIHPDKELVLKKKIQDLVPGFAGFGEGAGHTEYDGKEGTWLLSYAPIPAAGWYLCVTVKKDEVYAPLNRQLATMVVTAALFLAVGVGVLVVLLRVLLRPIGTLIGRLEEVTDGSGDLSRTLAVDTNDELGAVARHFNSFTDKIRTILLGVFQRTEQVAASSSDLAGSVSSIAQGIGEQTHQTTELATAITEMNATIAQIAENCQMAAAKANETADIANDSHAAFTATIDKMGEISDNVGRFSGVIRKLGSSATEIGQITNVINDIADQTNLLALNAAIEAARAGEQGRGFAVVADEVRALAERTQKATKEINDMIRDLQRETDTAVTSIDGVVSDVTTGSTMAGEASRKLMTIIDHTNATSGMVIQIATAAEQQSATTNEISTSVDYISGITDANARQLELINDSAAELRAVADDLKAAVSAFRL</sequence>
<keyword evidence="4" id="KW-0997">Cell inner membrane</keyword>
<evidence type="ECO:0000313" key="15">
    <source>
        <dbReference type="EMBL" id="AJE02792.1"/>
    </source>
</evidence>
<dbReference type="CDD" id="cd12912">
    <property type="entry name" value="PDC2_MCP_like"/>
    <property type="match status" value="1"/>
</dbReference>
<dbReference type="InterPro" id="IPR004089">
    <property type="entry name" value="MCPsignal_dom"/>
</dbReference>
<evidence type="ECO:0000256" key="11">
    <source>
        <dbReference type="SAM" id="Phobius"/>
    </source>
</evidence>
<dbReference type="Pfam" id="PF00015">
    <property type="entry name" value="MCPsignal"/>
    <property type="match status" value="1"/>
</dbReference>
<dbReference type="CDD" id="cd12913">
    <property type="entry name" value="PDC1_MCP_like"/>
    <property type="match status" value="1"/>
</dbReference>
<dbReference type="PROSITE" id="PS50111">
    <property type="entry name" value="CHEMOTAXIS_TRANSDUC_2"/>
    <property type="match status" value="1"/>
</dbReference>
<evidence type="ECO:0000256" key="6">
    <source>
        <dbReference type="ARBA" id="ARBA00022989"/>
    </source>
</evidence>
<dbReference type="RefSeq" id="WP_039740978.1">
    <property type="nucleotide sequence ID" value="NZ_CP009788.1"/>
</dbReference>
<evidence type="ECO:0008006" key="17">
    <source>
        <dbReference type="Google" id="ProtNLM"/>
    </source>
</evidence>
<evidence type="ECO:0000256" key="3">
    <source>
        <dbReference type="ARBA" id="ARBA00022500"/>
    </source>
</evidence>
<dbReference type="GO" id="GO:0007165">
    <property type="term" value="P:signal transduction"/>
    <property type="evidence" value="ECO:0007669"/>
    <property type="project" value="UniProtKB-KW"/>
</dbReference>
<comment type="similarity">
    <text evidence="9">Belongs to the methyl-accepting chemotaxis (MCP) protein family.</text>
</comment>
<dbReference type="Proteomes" id="UP000057609">
    <property type="component" value="Chromosome"/>
</dbReference>
<dbReference type="OrthoDB" id="9791237at2"/>
<dbReference type="Gene3D" id="3.30.450.20">
    <property type="entry name" value="PAS domain"/>
    <property type="match status" value="2"/>
</dbReference>
<gene>
    <name evidence="15" type="ORF">GPICK_04890</name>
</gene>
<dbReference type="SUPFAM" id="SSF103190">
    <property type="entry name" value="Sensory domain-like"/>
    <property type="match status" value="1"/>
</dbReference>
<feature type="domain" description="HAMP" evidence="14">
    <location>
        <begin position="295"/>
        <end position="349"/>
    </location>
</feature>
<keyword evidence="8 10" id="KW-0807">Transducer</keyword>
<dbReference type="InterPro" id="IPR033479">
    <property type="entry name" value="dCache_1"/>
</dbReference>
<dbReference type="AlphaFoldDB" id="A0A0B5B8A7"/>
<dbReference type="Pfam" id="PF00672">
    <property type="entry name" value="HAMP"/>
    <property type="match status" value="1"/>
</dbReference>
<dbReference type="CDD" id="cd11386">
    <property type="entry name" value="MCP_signal"/>
    <property type="match status" value="1"/>
</dbReference>
<evidence type="ECO:0000256" key="2">
    <source>
        <dbReference type="ARBA" id="ARBA00022475"/>
    </source>
</evidence>
<feature type="domain" description="T-SNARE coiled-coil homology" evidence="13">
    <location>
        <begin position="541"/>
        <end position="603"/>
    </location>
</feature>
<dbReference type="GO" id="GO:0004888">
    <property type="term" value="F:transmembrane signaling receptor activity"/>
    <property type="evidence" value="ECO:0007669"/>
    <property type="project" value="InterPro"/>
</dbReference>
<dbReference type="SMART" id="SM00304">
    <property type="entry name" value="HAMP"/>
    <property type="match status" value="2"/>
</dbReference>
<keyword evidence="6 11" id="KW-1133">Transmembrane helix</keyword>
<dbReference type="PRINTS" id="PR00260">
    <property type="entry name" value="CHEMTRNSDUCR"/>
</dbReference>
<dbReference type="CDD" id="cd06225">
    <property type="entry name" value="HAMP"/>
    <property type="match status" value="1"/>
</dbReference>
<dbReference type="PROSITE" id="PS50192">
    <property type="entry name" value="T_SNARE"/>
    <property type="match status" value="1"/>
</dbReference>
<feature type="transmembrane region" description="Helical" evidence="11">
    <location>
        <begin position="272"/>
        <end position="298"/>
    </location>
</feature>
<keyword evidence="5 11" id="KW-0812">Transmembrane</keyword>
<evidence type="ECO:0000256" key="5">
    <source>
        <dbReference type="ARBA" id="ARBA00022692"/>
    </source>
</evidence>
<evidence type="ECO:0000259" key="12">
    <source>
        <dbReference type="PROSITE" id="PS50111"/>
    </source>
</evidence>
<keyword evidence="7 11" id="KW-0472">Membrane</keyword>
<feature type="transmembrane region" description="Helical" evidence="11">
    <location>
        <begin position="7"/>
        <end position="28"/>
    </location>
</feature>
<dbReference type="PANTHER" id="PTHR32089:SF112">
    <property type="entry name" value="LYSOZYME-LIKE PROTEIN-RELATED"/>
    <property type="match status" value="1"/>
</dbReference>
<evidence type="ECO:0000313" key="16">
    <source>
        <dbReference type="Proteomes" id="UP000057609"/>
    </source>
</evidence>
<proteinExistence type="inferred from homology"/>
<dbReference type="Gene3D" id="1.10.287.950">
    <property type="entry name" value="Methyl-accepting chemotaxis protein"/>
    <property type="match status" value="1"/>
</dbReference>
<keyword evidence="16" id="KW-1185">Reference proteome</keyword>
<dbReference type="STRING" id="345632.GPICK_04890"/>
<dbReference type="FunFam" id="1.10.287.950:FF:000001">
    <property type="entry name" value="Methyl-accepting chemotaxis sensory transducer"/>
    <property type="match status" value="1"/>
</dbReference>
<protein>
    <recommendedName>
        <fullName evidence="17">Chemotaxis protein</fullName>
    </recommendedName>
</protein>
<dbReference type="PANTHER" id="PTHR32089">
    <property type="entry name" value="METHYL-ACCEPTING CHEMOTAXIS PROTEIN MCPB"/>
    <property type="match status" value="1"/>
</dbReference>
<dbReference type="InterPro" id="IPR029151">
    <property type="entry name" value="Sensor-like_sf"/>
</dbReference>